<name>A0A5D8ZGK2_9FLAO</name>
<protein>
    <submittedName>
        <fullName evidence="1">Uncharacterized protein</fullName>
    </submittedName>
</protein>
<proteinExistence type="predicted"/>
<dbReference type="AlphaFoldDB" id="A0A5D8ZGK2"/>
<evidence type="ECO:0000313" key="1">
    <source>
        <dbReference type="EMBL" id="TZF93717.1"/>
    </source>
</evidence>
<gene>
    <name evidence="1" type="ORF">FW781_18680</name>
</gene>
<dbReference type="RefSeq" id="WP_149388798.1">
    <property type="nucleotide sequence ID" value="NZ_VTRU01000005.1"/>
</dbReference>
<dbReference type="OrthoDB" id="1274648at2"/>
<sequence>MDFYKDNETESKDRINIFQVYNIQDFVGKRHIASMFTPSEINIFKKDFENIEINPILKKIIMFDGLINKRADKTQKIIEKDINRITKYFSGRMVSTIQAIKVLKNNGIHTNEEEAIVILDFLYMLANTLKKDDDFEQQD</sequence>
<dbReference type="EMBL" id="VTRU01000005">
    <property type="protein sequence ID" value="TZF93717.1"/>
    <property type="molecule type" value="Genomic_DNA"/>
</dbReference>
<evidence type="ECO:0000313" key="2">
    <source>
        <dbReference type="Proteomes" id="UP000323884"/>
    </source>
</evidence>
<dbReference type="Proteomes" id="UP000323884">
    <property type="component" value="Unassembled WGS sequence"/>
</dbReference>
<organism evidence="1 2">
    <name type="scientific">Chryseobacterium panacisoli</name>
    <dbReference type="NCBI Taxonomy" id="1807141"/>
    <lineage>
        <taxon>Bacteria</taxon>
        <taxon>Pseudomonadati</taxon>
        <taxon>Bacteroidota</taxon>
        <taxon>Flavobacteriia</taxon>
        <taxon>Flavobacteriales</taxon>
        <taxon>Weeksellaceae</taxon>
        <taxon>Chryseobacterium group</taxon>
        <taxon>Chryseobacterium</taxon>
    </lineage>
</organism>
<reference evidence="1 2" key="1">
    <citation type="submission" date="2019-08" db="EMBL/GenBank/DDBJ databases">
        <title>Draft genome sequence of Chryseobacterium sp. Gsoil 183.</title>
        <authorList>
            <person name="Im W.-T."/>
        </authorList>
    </citation>
    <scope>NUCLEOTIDE SEQUENCE [LARGE SCALE GENOMIC DNA]</scope>
    <source>
        <strain evidence="1 2">Gsoil 183</strain>
    </source>
</reference>
<accession>A0A5D8ZGK2</accession>
<comment type="caution">
    <text evidence="1">The sequence shown here is derived from an EMBL/GenBank/DDBJ whole genome shotgun (WGS) entry which is preliminary data.</text>
</comment>
<keyword evidence="2" id="KW-1185">Reference proteome</keyword>